<gene>
    <name evidence="1" type="ORF">B5D82_09590</name>
</gene>
<dbReference type="GO" id="GO:0016740">
    <property type="term" value="F:transferase activity"/>
    <property type="evidence" value="ECO:0007669"/>
    <property type="project" value="UniProtKB-KW"/>
</dbReference>
<accession>A0A222G7X6</accession>
<reference evidence="1 2" key="1">
    <citation type="submission" date="2017-08" db="EMBL/GenBank/DDBJ databases">
        <title>Complete genome of Colwellia sp. NB097-1, a psychrophile bacterium ioslated from Bering Sea.</title>
        <authorList>
            <person name="Chen X."/>
        </authorList>
    </citation>
    <scope>NUCLEOTIDE SEQUENCE [LARGE SCALE GENOMIC DNA]</scope>
    <source>
        <strain evidence="1 2">NB097-1</strain>
    </source>
</reference>
<dbReference type="OrthoDB" id="9805159at2"/>
<keyword evidence="2" id="KW-1185">Reference proteome</keyword>
<dbReference type="Proteomes" id="UP000202259">
    <property type="component" value="Chromosome"/>
</dbReference>
<keyword evidence="1" id="KW-0808">Transferase</keyword>
<organism evidence="1 2">
    <name type="scientific">Cognaticolwellia beringensis</name>
    <dbReference type="NCBI Taxonomy" id="1967665"/>
    <lineage>
        <taxon>Bacteria</taxon>
        <taxon>Pseudomonadati</taxon>
        <taxon>Pseudomonadota</taxon>
        <taxon>Gammaproteobacteria</taxon>
        <taxon>Alteromonadales</taxon>
        <taxon>Colwelliaceae</taxon>
        <taxon>Cognaticolwellia</taxon>
    </lineage>
</organism>
<evidence type="ECO:0000313" key="1">
    <source>
        <dbReference type="EMBL" id="ASP47987.1"/>
    </source>
</evidence>
<dbReference type="AlphaFoldDB" id="A0A222G7X6"/>
<protein>
    <submittedName>
        <fullName evidence="1">Glycosyltransferase family 2 protein</fullName>
    </submittedName>
</protein>
<dbReference type="Pfam" id="PF13704">
    <property type="entry name" value="Glyco_tranf_2_4"/>
    <property type="match status" value="1"/>
</dbReference>
<dbReference type="EMBL" id="CP020465">
    <property type="protein sequence ID" value="ASP47987.1"/>
    <property type="molecule type" value="Genomic_DNA"/>
</dbReference>
<proteinExistence type="predicted"/>
<name>A0A222G7X6_9GAMM</name>
<dbReference type="RefSeq" id="WP_081151110.1">
    <property type="nucleotide sequence ID" value="NZ_CP020465.1"/>
</dbReference>
<dbReference type="Gene3D" id="3.90.550.50">
    <property type="match status" value="1"/>
</dbReference>
<evidence type="ECO:0000313" key="2">
    <source>
        <dbReference type="Proteomes" id="UP000202259"/>
    </source>
</evidence>
<dbReference type="KEGG" id="cber:B5D82_09590"/>
<sequence length="321" mass="37570">MTISIAVCSTQRTTLAQAIAFIKHYEKIGMEKIIIFFDDPDDENIKTIEGLKNVITIRCSDEYWETASGRSKSVEQRQMYNSDYALDLCQQLHIDWLLHVDVDEFIHFDNLKSAPGYFKNIPDNIVTIRFPVCESIPETQEHTNFWSEIKNFRSHPVDYKNSIKMPFYIKLRTKINLLMVKLKKSFLILTGNGRYLEYGYMKAYIAGKSATRVKANVKLMGLHVSNIIYKKNEFGTISNDACILHFDAFSYIAWHQKWLKRIDGRGTSTLMHNERYQQLLDFEKHYNSKDNDALKILYKEIYFIDKKGKFLLKKLGLIKAL</sequence>